<comment type="caution">
    <text evidence="1">The sequence shown here is derived from an EMBL/GenBank/DDBJ whole genome shotgun (WGS) entry which is preliminary data.</text>
</comment>
<proteinExistence type="predicted"/>
<evidence type="ECO:0000313" key="1">
    <source>
        <dbReference type="EMBL" id="EHM53143.1"/>
    </source>
</evidence>
<dbReference type="AlphaFoldDB" id="G9YNU7"/>
<organism evidence="1 2">
    <name type="scientific">Flavonifractor plautii ATCC 29863</name>
    <dbReference type="NCBI Taxonomy" id="411475"/>
    <lineage>
        <taxon>Bacteria</taxon>
        <taxon>Bacillati</taxon>
        <taxon>Bacillota</taxon>
        <taxon>Clostridia</taxon>
        <taxon>Eubacteriales</taxon>
        <taxon>Oscillospiraceae</taxon>
        <taxon>Flavonifractor</taxon>
    </lineage>
</organism>
<dbReference type="EMBL" id="AGCK01000080">
    <property type="protein sequence ID" value="EHM53143.1"/>
    <property type="molecule type" value="Genomic_DNA"/>
</dbReference>
<dbReference type="RefSeq" id="WP_007489540.1">
    <property type="nucleotide sequence ID" value="NZ_JH417690.1"/>
</dbReference>
<name>G9YNU7_FLAPL</name>
<dbReference type="HOGENOM" id="CLU_1589886_0_0_9"/>
<evidence type="ECO:0000313" key="2">
    <source>
        <dbReference type="Proteomes" id="UP000004459"/>
    </source>
</evidence>
<dbReference type="Proteomes" id="UP000004459">
    <property type="component" value="Unassembled WGS sequence"/>
</dbReference>
<dbReference type="PATRIC" id="fig|411475.3.peg.1018"/>
<feature type="non-terminal residue" evidence="1">
    <location>
        <position position="1"/>
    </location>
</feature>
<dbReference type="STRING" id="292800.A4U99_10960"/>
<reference evidence="1 2" key="1">
    <citation type="submission" date="2011-08" db="EMBL/GenBank/DDBJ databases">
        <authorList>
            <person name="Weinstock G."/>
            <person name="Sodergren E."/>
            <person name="Clifton S."/>
            <person name="Fulton L."/>
            <person name="Fulton B."/>
            <person name="Courtney L."/>
            <person name="Fronick C."/>
            <person name="Harrison M."/>
            <person name="Strong C."/>
            <person name="Farmer C."/>
            <person name="Delahaunty K."/>
            <person name="Markovic C."/>
            <person name="Hall O."/>
            <person name="Minx P."/>
            <person name="Tomlinson C."/>
            <person name="Mitreva M."/>
            <person name="Hou S."/>
            <person name="Chen J."/>
            <person name="Wollam A."/>
            <person name="Pepin K.H."/>
            <person name="Johnson M."/>
            <person name="Bhonagiri V."/>
            <person name="Zhang X."/>
            <person name="Suruliraj S."/>
            <person name="Warren W."/>
            <person name="Chinwalla A."/>
            <person name="Mardis E.R."/>
            <person name="Wilson R.K."/>
        </authorList>
    </citation>
    <scope>NUCLEOTIDE SEQUENCE [LARGE SCALE GENOMIC DNA]</scope>
    <source>
        <strain evidence="1 2">ATCC 29863</strain>
    </source>
</reference>
<gene>
    <name evidence="1" type="ORF">HMPREF0372_01175</name>
</gene>
<protein>
    <submittedName>
        <fullName evidence="1">Uncharacterized protein</fullName>
    </submittedName>
</protein>
<accession>G9YNU7</accession>
<sequence>TPEFKEALQQFVDAMRTDGPLRDLPSMDRFCRQNGGAITEDGLSYGYLAEMGSYRFCLRCTTSPGEYQCYLYCYDLRQQTLDRPVGRVSFANGEHMEFTAPQDYLRTIREELPTKDGTGFLFETLTDAPAVRKAVDDMVYDLYGEENPRPLEDYVSRQGPEMGGQQM</sequence>